<gene>
    <name evidence="7" type="ORF">AWB65_05996</name>
</gene>
<feature type="transmembrane region" description="Helical" evidence="6">
    <location>
        <begin position="46"/>
        <end position="67"/>
    </location>
</feature>
<organism evidence="7 8">
    <name type="scientific">Caballeronia humi</name>
    <dbReference type="NCBI Taxonomy" id="326474"/>
    <lineage>
        <taxon>Bacteria</taxon>
        <taxon>Pseudomonadati</taxon>
        <taxon>Pseudomonadota</taxon>
        <taxon>Betaproteobacteria</taxon>
        <taxon>Burkholderiales</taxon>
        <taxon>Burkholderiaceae</taxon>
        <taxon>Caballeronia</taxon>
    </lineage>
</organism>
<dbReference type="NCBIfam" id="TIGR00374">
    <property type="entry name" value="flippase-like domain"/>
    <property type="match status" value="1"/>
</dbReference>
<dbReference type="Pfam" id="PF03706">
    <property type="entry name" value="LPG_synthase_TM"/>
    <property type="match status" value="1"/>
</dbReference>
<evidence type="ECO:0000313" key="8">
    <source>
        <dbReference type="Proteomes" id="UP000054977"/>
    </source>
</evidence>
<comment type="caution">
    <text evidence="7">The sequence shown here is derived from an EMBL/GenBank/DDBJ whole genome shotgun (WGS) entry which is preliminary data.</text>
</comment>
<feature type="transmembrane region" description="Helical" evidence="6">
    <location>
        <begin position="191"/>
        <end position="211"/>
    </location>
</feature>
<evidence type="ECO:0000256" key="1">
    <source>
        <dbReference type="ARBA" id="ARBA00004651"/>
    </source>
</evidence>
<evidence type="ECO:0000256" key="3">
    <source>
        <dbReference type="ARBA" id="ARBA00022692"/>
    </source>
</evidence>
<feature type="transmembrane region" description="Helical" evidence="6">
    <location>
        <begin position="285"/>
        <end position="307"/>
    </location>
</feature>
<feature type="transmembrane region" description="Helical" evidence="6">
    <location>
        <begin position="252"/>
        <end position="273"/>
    </location>
</feature>
<reference evidence="7" key="1">
    <citation type="submission" date="2016-01" db="EMBL/GenBank/DDBJ databases">
        <authorList>
            <person name="Peeters C."/>
        </authorList>
    </citation>
    <scope>NUCLEOTIDE SEQUENCE [LARGE SCALE GENOMIC DNA]</scope>
    <source>
        <strain evidence="7">LMG 22934</strain>
    </source>
</reference>
<name>A0A158J5H7_9BURK</name>
<proteinExistence type="predicted"/>
<feature type="transmembrane region" description="Helical" evidence="6">
    <location>
        <begin position="327"/>
        <end position="351"/>
    </location>
</feature>
<evidence type="ECO:0000313" key="7">
    <source>
        <dbReference type="EMBL" id="SAL64086.1"/>
    </source>
</evidence>
<evidence type="ECO:0000256" key="6">
    <source>
        <dbReference type="SAM" id="Phobius"/>
    </source>
</evidence>
<keyword evidence="4 6" id="KW-1133">Transmembrane helix</keyword>
<feature type="transmembrane region" description="Helical" evidence="6">
    <location>
        <begin position="155"/>
        <end position="179"/>
    </location>
</feature>
<protein>
    <recommendedName>
        <fullName evidence="9">Integral membrane protein</fullName>
    </recommendedName>
</protein>
<sequence>MQPRPTTNGDADQVSRLGGACMEHPDTEFLEIAPALHGKTSLTRSLVLWAVGLTGLLTLVFVVLHFGSLERIVELARSARPTWLLLAIVVQGGTYVSAALVWRQALRRAGHPRSLRTLIPLGIAKVFTDQMLPSGGISGTMLVVSGLIRRRVPAAVAMAAMLAGLVSYDIAYLSVVVAAATMLRLHDRANLPLLIGVTIFAIVMIAIPSIVLGLKRLGDQKPVAWLSRLLGLSALLRALSDAPTDLLRSPRLVMQTVGLQLAIFMFDTVTFWLAFRAIGYGPEPWAIFVSFTIASMAATIGPIPLGLGTFEAAAVGMLHLLGVPIEAALSGTLLLRGLTVWLPMLPGVLLARREIHRP</sequence>
<dbReference type="OrthoDB" id="9814270at2"/>
<accession>A0A158J5H7</accession>
<evidence type="ECO:0008006" key="9">
    <source>
        <dbReference type="Google" id="ProtNLM"/>
    </source>
</evidence>
<dbReference type="EMBL" id="FCNW02000060">
    <property type="protein sequence ID" value="SAL64086.1"/>
    <property type="molecule type" value="Genomic_DNA"/>
</dbReference>
<keyword evidence="2" id="KW-1003">Cell membrane</keyword>
<feature type="transmembrane region" description="Helical" evidence="6">
    <location>
        <begin position="82"/>
        <end position="102"/>
    </location>
</feature>
<comment type="subcellular location">
    <subcellularLocation>
        <location evidence="1">Cell membrane</location>
        <topology evidence="1">Multi-pass membrane protein</topology>
    </subcellularLocation>
</comment>
<dbReference type="Proteomes" id="UP000054977">
    <property type="component" value="Unassembled WGS sequence"/>
</dbReference>
<evidence type="ECO:0000256" key="2">
    <source>
        <dbReference type="ARBA" id="ARBA00022475"/>
    </source>
</evidence>
<dbReference type="PANTHER" id="PTHR39087">
    <property type="entry name" value="UPF0104 MEMBRANE PROTEIN MJ1595"/>
    <property type="match status" value="1"/>
</dbReference>
<dbReference type="AlphaFoldDB" id="A0A158J5H7"/>
<dbReference type="GO" id="GO:0005886">
    <property type="term" value="C:plasma membrane"/>
    <property type="evidence" value="ECO:0007669"/>
    <property type="project" value="UniProtKB-SubCell"/>
</dbReference>
<keyword evidence="5 6" id="KW-0472">Membrane</keyword>
<dbReference type="InterPro" id="IPR022791">
    <property type="entry name" value="L-PG_synthase/AglD"/>
</dbReference>
<evidence type="ECO:0000256" key="5">
    <source>
        <dbReference type="ARBA" id="ARBA00023136"/>
    </source>
</evidence>
<keyword evidence="8" id="KW-1185">Reference proteome</keyword>
<dbReference type="PANTHER" id="PTHR39087:SF2">
    <property type="entry name" value="UPF0104 MEMBRANE PROTEIN MJ1595"/>
    <property type="match status" value="1"/>
</dbReference>
<dbReference type="STRING" id="326474.AWB65_05996"/>
<evidence type="ECO:0000256" key="4">
    <source>
        <dbReference type="ARBA" id="ARBA00022989"/>
    </source>
</evidence>
<keyword evidence="3 6" id="KW-0812">Transmembrane</keyword>